<reference evidence="3" key="1">
    <citation type="submission" date="2014-09" db="EMBL/GenBank/DDBJ databases">
        <authorList>
            <person name="Probst J Alexander"/>
        </authorList>
    </citation>
    <scope>NUCLEOTIDE SEQUENCE</scope>
</reference>
<sequence>MCFFTFNFYIPLQPVDRRRRELTDEDVKKISETYHAWRGEKGLKYEDAPGFCKSAKSDTVEKHDFILTPGRYVGTPEEEEDSEEFEEKMKRLTSELSRQMNEGARMDMHIKNNLARIDFQYRMKKC</sequence>
<protein>
    <submittedName>
        <fullName evidence="3">Putative type I restriction enzyme HindVIIP M protein</fullName>
        <ecNumber evidence="3">2.1.1.72</ecNumber>
    </submittedName>
</protein>
<dbReference type="Gene3D" id="3.40.50.150">
    <property type="entry name" value="Vaccinia Virus protein VP39"/>
    <property type="match status" value="1"/>
</dbReference>
<dbReference type="GO" id="GO:0032259">
    <property type="term" value="P:methylation"/>
    <property type="evidence" value="ECO:0007669"/>
    <property type="project" value="UniProtKB-KW"/>
</dbReference>
<dbReference type="GO" id="GO:0008170">
    <property type="term" value="F:N-methyltransferase activity"/>
    <property type="evidence" value="ECO:0007669"/>
    <property type="project" value="InterPro"/>
</dbReference>
<gene>
    <name evidence="3" type="ORF">MSIBF_A1420020</name>
</gene>
<dbReference type="SUPFAM" id="SSF53335">
    <property type="entry name" value="S-adenosyl-L-methionine-dependent methyltransferases"/>
    <property type="match status" value="1"/>
</dbReference>
<dbReference type="PANTHER" id="PTHR42998">
    <property type="entry name" value="TYPE I RESTRICTION ENZYME HINDVIIP M PROTEIN-RELATED"/>
    <property type="match status" value="1"/>
</dbReference>
<proteinExistence type="predicted"/>
<keyword evidence="3" id="KW-0808">Transferase</keyword>
<dbReference type="InterPro" id="IPR029063">
    <property type="entry name" value="SAM-dependent_MTases_sf"/>
</dbReference>
<dbReference type="InterPro" id="IPR003356">
    <property type="entry name" value="DNA_methylase_A-5"/>
</dbReference>
<evidence type="ECO:0000259" key="2">
    <source>
        <dbReference type="Pfam" id="PF02384"/>
    </source>
</evidence>
<keyword evidence="3" id="KW-0489">Methyltransferase</keyword>
<accession>A0A098E7C5</accession>
<keyword evidence="1" id="KW-0175">Coiled coil</keyword>
<dbReference type="GO" id="GO:0003677">
    <property type="term" value="F:DNA binding"/>
    <property type="evidence" value="ECO:0007669"/>
    <property type="project" value="InterPro"/>
</dbReference>
<evidence type="ECO:0000313" key="3">
    <source>
        <dbReference type="EMBL" id="CEG11409.1"/>
    </source>
</evidence>
<evidence type="ECO:0000256" key="1">
    <source>
        <dbReference type="SAM" id="Coils"/>
    </source>
</evidence>
<dbReference type="EMBL" id="CCXY01000049">
    <property type="protein sequence ID" value="CEG11409.1"/>
    <property type="molecule type" value="Genomic_DNA"/>
</dbReference>
<feature type="coiled-coil region" evidence="1">
    <location>
        <begin position="75"/>
        <end position="102"/>
    </location>
</feature>
<dbReference type="AlphaFoldDB" id="A0A098E7C5"/>
<dbReference type="InterPro" id="IPR052916">
    <property type="entry name" value="Type-I_RE_MTase_Subunit"/>
</dbReference>
<dbReference type="GO" id="GO:0009007">
    <property type="term" value="F:site-specific DNA-methyltransferase (adenine-specific) activity"/>
    <property type="evidence" value="ECO:0007669"/>
    <property type="project" value="UniProtKB-EC"/>
</dbReference>
<organism evidence="3">
    <name type="scientific">groundwater metagenome</name>
    <dbReference type="NCBI Taxonomy" id="717931"/>
    <lineage>
        <taxon>unclassified sequences</taxon>
        <taxon>metagenomes</taxon>
        <taxon>ecological metagenomes</taxon>
    </lineage>
</organism>
<dbReference type="Pfam" id="PF02384">
    <property type="entry name" value="N6_Mtase"/>
    <property type="match status" value="1"/>
</dbReference>
<dbReference type="PANTHER" id="PTHR42998:SF1">
    <property type="entry name" value="TYPE I RESTRICTION ENZYME HINDI METHYLASE SUBUNIT"/>
    <property type="match status" value="1"/>
</dbReference>
<name>A0A098E7C5_9ZZZZ</name>
<feature type="domain" description="DNA methylase adenine-specific" evidence="2">
    <location>
        <begin position="15"/>
        <end position="81"/>
    </location>
</feature>
<dbReference type="EC" id="2.1.1.72" evidence="3"/>